<sequence>SLSAGIRFLFIHQLYLNLLAHQLPEHSYFLCHLNYYSKPLFFLLLVDIDIIQCIALASGCHAKAEL</sequence>
<dbReference type="HOGENOM" id="CLU_2838741_0_0_1"/>
<name>J3LEJ8_ORYBR</name>
<keyword evidence="2" id="KW-1185">Reference proteome</keyword>
<dbReference type="Proteomes" id="UP000006038">
    <property type="component" value="Unassembled WGS sequence"/>
</dbReference>
<proteinExistence type="predicted"/>
<dbReference type="Gramene" id="OB02G30650.1">
    <property type="protein sequence ID" value="OB02G30650.1"/>
    <property type="gene ID" value="OB02G30650"/>
</dbReference>
<accession>J3LEJ8</accession>
<evidence type="ECO:0000313" key="1">
    <source>
        <dbReference type="EnsemblPlants" id="OB02G30650.1"/>
    </source>
</evidence>
<evidence type="ECO:0000313" key="2">
    <source>
        <dbReference type="Proteomes" id="UP000006038"/>
    </source>
</evidence>
<dbReference type="AlphaFoldDB" id="J3LEJ8"/>
<dbReference type="EnsemblPlants" id="OB02G30650.1">
    <property type="protein sequence ID" value="OB02G30650.1"/>
    <property type="gene ID" value="OB02G30650"/>
</dbReference>
<protein>
    <submittedName>
        <fullName evidence="1">Uncharacterized protein</fullName>
    </submittedName>
</protein>
<reference evidence="1" key="1">
    <citation type="submission" date="2013-04" db="UniProtKB">
        <authorList>
            <consortium name="EnsemblPlants"/>
        </authorList>
    </citation>
    <scope>IDENTIFICATION</scope>
</reference>
<organism evidence="1">
    <name type="scientific">Oryza brachyantha</name>
    <name type="common">malo sina</name>
    <dbReference type="NCBI Taxonomy" id="4533"/>
    <lineage>
        <taxon>Eukaryota</taxon>
        <taxon>Viridiplantae</taxon>
        <taxon>Streptophyta</taxon>
        <taxon>Embryophyta</taxon>
        <taxon>Tracheophyta</taxon>
        <taxon>Spermatophyta</taxon>
        <taxon>Magnoliopsida</taxon>
        <taxon>Liliopsida</taxon>
        <taxon>Poales</taxon>
        <taxon>Poaceae</taxon>
        <taxon>BOP clade</taxon>
        <taxon>Oryzoideae</taxon>
        <taxon>Oryzeae</taxon>
        <taxon>Oryzinae</taxon>
        <taxon>Oryza</taxon>
    </lineage>
</organism>